<protein>
    <submittedName>
        <fullName evidence="1">Uncharacterized protein</fullName>
    </submittedName>
</protein>
<dbReference type="EMBL" id="CM000579">
    <property type="protein sequence ID" value="EWG45141.1"/>
    <property type="molecule type" value="Genomic_DNA"/>
</dbReference>
<dbReference type="EMBL" id="DS022248">
    <property type="protein sequence ID" value="EWG45141.1"/>
    <property type="molecule type" value="Genomic_DNA"/>
</dbReference>
<dbReference type="VEuPathDB" id="FungiDB:FVEG_15800"/>
<accession>W7M2D4</accession>
<reference evidence="1 2" key="1">
    <citation type="journal article" date="2010" name="Nature">
        <title>Comparative genomics reveals mobile pathogenicity chromosomes in Fusarium.</title>
        <authorList>
            <person name="Ma L.J."/>
            <person name="van der Does H.C."/>
            <person name="Borkovich K.A."/>
            <person name="Coleman J.J."/>
            <person name="Daboussi M.J."/>
            <person name="Di Pietro A."/>
            <person name="Dufresne M."/>
            <person name="Freitag M."/>
            <person name="Grabherr M."/>
            <person name="Henrissat B."/>
            <person name="Houterman P.M."/>
            <person name="Kang S."/>
            <person name="Shim W.B."/>
            <person name="Woloshuk C."/>
            <person name="Xie X."/>
            <person name="Xu J.R."/>
            <person name="Antoniw J."/>
            <person name="Baker S.E."/>
            <person name="Bluhm B.H."/>
            <person name="Breakspear A."/>
            <person name="Brown D.W."/>
            <person name="Butchko R.A."/>
            <person name="Chapman S."/>
            <person name="Coulson R."/>
            <person name="Coutinho P.M."/>
            <person name="Danchin E.G."/>
            <person name="Diener A."/>
            <person name="Gale L.R."/>
            <person name="Gardiner D.M."/>
            <person name="Goff S."/>
            <person name="Hammond-Kosack K.E."/>
            <person name="Hilburn K."/>
            <person name="Hua-Van A."/>
            <person name="Jonkers W."/>
            <person name="Kazan K."/>
            <person name="Kodira C.D."/>
            <person name="Koehrsen M."/>
            <person name="Kumar L."/>
            <person name="Lee Y.H."/>
            <person name="Li L."/>
            <person name="Manners J.M."/>
            <person name="Miranda-Saavedra D."/>
            <person name="Mukherjee M."/>
            <person name="Park G."/>
            <person name="Park J."/>
            <person name="Park S.Y."/>
            <person name="Proctor R.H."/>
            <person name="Regev A."/>
            <person name="Ruiz-Roldan M.C."/>
            <person name="Sain D."/>
            <person name="Sakthikumar S."/>
            <person name="Sykes S."/>
            <person name="Schwartz D.C."/>
            <person name="Turgeon B.G."/>
            <person name="Wapinski I."/>
            <person name="Yoder O."/>
            <person name="Young S."/>
            <person name="Zeng Q."/>
            <person name="Zhou S."/>
            <person name="Galagan J."/>
            <person name="Cuomo C.A."/>
            <person name="Kistler H.C."/>
            <person name="Rep M."/>
        </authorList>
    </citation>
    <scope>NUCLEOTIDE SEQUENCE [LARGE SCALE GENOMIC DNA]</scope>
    <source>
        <strain evidence="2">M3125 / FGSC 7600</strain>
    </source>
</reference>
<evidence type="ECO:0000313" key="1">
    <source>
        <dbReference type="EMBL" id="EWG45141.1"/>
    </source>
</evidence>
<evidence type="ECO:0000313" key="2">
    <source>
        <dbReference type="Proteomes" id="UP000009096"/>
    </source>
</evidence>
<dbReference type="Proteomes" id="UP000009096">
    <property type="component" value="Chromosome 2"/>
</dbReference>
<dbReference type="RefSeq" id="XP_018751332.1">
    <property type="nucleotide sequence ID" value="XM_018904990.1"/>
</dbReference>
<keyword evidence="2" id="KW-1185">Reference proteome</keyword>
<proteinExistence type="predicted"/>
<dbReference type="GeneID" id="30072676"/>
<gene>
    <name evidence="1" type="ORF">FVEG_15800</name>
</gene>
<sequence>MFKRVQSGNLHVGSTPLLTYPAYPWLQKVSTRQPAITQSGRKAFVTSIYHLSDGCVGEQPRMISSTLPENTNPSLLLTVADLFGILWPKFVLFSRMKVCDST</sequence>
<name>W7M2D4_GIBM7</name>
<dbReference type="AlphaFoldDB" id="W7M2D4"/>
<organism evidence="1 2">
    <name type="scientific">Gibberella moniliformis (strain M3125 / FGSC 7600)</name>
    <name type="common">Maize ear and stalk rot fungus</name>
    <name type="synonym">Fusarium verticillioides</name>
    <dbReference type="NCBI Taxonomy" id="334819"/>
    <lineage>
        <taxon>Eukaryota</taxon>
        <taxon>Fungi</taxon>
        <taxon>Dikarya</taxon>
        <taxon>Ascomycota</taxon>
        <taxon>Pezizomycotina</taxon>
        <taxon>Sordariomycetes</taxon>
        <taxon>Hypocreomycetidae</taxon>
        <taxon>Hypocreales</taxon>
        <taxon>Nectriaceae</taxon>
        <taxon>Fusarium</taxon>
        <taxon>Fusarium fujikuroi species complex</taxon>
    </lineage>
</organism>
<dbReference type="KEGG" id="fvr:FVEG_15800"/>